<dbReference type="AlphaFoldDB" id="A0ABD0KXE9"/>
<organism evidence="1 2">
    <name type="scientific">Batillaria attramentaria</name>
    <dbReference type="NCBI Taxonomy" id="370345"/>
    <lineage>
        <taxon>Eukaryota</taxon>
        <taxon>Metazoa</taxon>
        <taxon>Spiralia</taxon>
        <taxon>Lophotrochozoa</taxon>
        <taxon>Mollusca</taxon>
        <taxon>Gastropoda</taxon>
        <taxon>Caenogastropoda</taxon>
        <taxon>Sorbeoconcha</taxon>
        <taxon>Cerithioidea</taxon>
        <taxon>Batillariidae</taxon>
        <taxon>Batillaria</taxon>
    </lineage>
</organism>
<dbReference type="EMBL" id="JACVVK020000114">
    <property type="protein sequence ID" value="KAK7491442.1"/>
    <property type="molecule type" value="Genomic_DNA"/>
</dbReference>
<reference evidence="1 2" key="1">
    <citation type="journal article" date="2023" name="Sci. Data">
        <title>Genome assembly of the Korean intertidal mud-creeper Batillaria attramentaria.</title>
        <authorList>
            <person name="Patra A.K."/>
            <person name="Ho P.T."/>
            <person name="Jun S."/>
            <person name="Lee S.J."/>
            <person name="Kim Y."/>
            <person name="Won Y.J."/>
        </authorList>
    </citation>
    <scope>NUCLEOTIDE SEQUENCE [LARGE SCALE GENOMIC DNA]</scope>
    <source>
        <strain evidence="1">Wonlab-2016</strain>
    </source>
</reference>
<evidence type="ECO:0000313" key="1">
    <source>
        <dbReference type="EMBL" id="KAK7491442.1"/>
    </source>
</evidence>
<protein>
    <submittedName>
        <fullName evidence="1">Uncharacterized protein</fullName>
    </submittedName>
</protein>
<evidence type="ECO:0000313" key="2">
    <source>
        <dbReference type="Proteomes" id="UP001519460"/>
    </source>
</evidence>
<comment type="caution">
    <text evidence="1">The sequence shown here is derived from an EMBL/GenBank/DDBJ whole genome shotgun (WGS) entry which is preliminary data.</text>
</comment>
<accession>A0ABD0KXE9</accession>
<dbReference type="Proteomes" id="UP001519460">
    <property type="component" value="Unassembled WGS sequence"/>
</dbReference>
<gene>
    <name evidence="1" type="ORF">BaRGS_00017271</name>
</gene>
<name>A0ABD0KXE9_9CAEN</name>
<proteinExistence type="predicted"/>
<keyword evidence="2" id="KW-1185">Reference proteome</keyword>
<sequence length="81" mass="9120">MPKLKPVSLLAMQLTVKTRRSEEECNIDEDLPRVSPSTSDQCQKLGIALRMSETRQGGQTRVASTCLGKRRMAEKELELDE</sequence>